<evidence type="ECO:0000256" key="3">
    <source>
        <dbReference type="ARBA" id="ARBA00022748"/>
    </source>
</evidence>
<dbReference type="InterPro" id="IPR002541">
    <property type="entry name" value="Cyt_c_assembly"/>
</dbReference>
<keyword evidence="2 6" id="KW-0812">Transmembrane</keyword>
<keyword evidence="4 6" id="KW-1133">Transmembrane helix</keyword>
<dbReference type="GO" id="GO:0020037">
    <property type="term" value="F:heme binding"/>
    <property type="evidence" value="ECO:0007669"/>
    <property type="project" value="InterPro"/>
</dbReference>
<keyword evidence="3" id="KW-0201">Cytochrome c-type biogenesis</keyword>
<sequence length="565" mass="63380">MKVLQRYLPLILSLICLLAFGSALVSKPYTHSSYDLNSFSQFPVLYKGRVQPLDSFARNNLLVITHKQSYTDFEGHKQPAIHWLLEMMSGSPSIAKEPVFRIEHDDVLSLMQLKPRDGFRYSLGELLPRYQALIQQVQTSFQKPESSRDLVDVKTIELFNQLEVYRQVMSSEVPLMLPPVDPNSDQWLPLGSEKKDLNLSTSANAWYKTLKAYRDKDVASFNAGAQEYLKALHQSHPKLFPKLSLEQRFNLTQPFYQAMIYLVLAFLLSLFGWMFWGESLRKSAFGVLLIGLLVFTLALFTRMYLTGRPPVTNLYSSAIFVGWIAVIMGIGIEWFMKNGFGTIMAAITGFCALLVAQNLGSDGDTMEMMRAVLDTNFWLATHVTTVTMGYAASFLAGFMGLILILMGVLSKKLDKELYNKISSMIYGTVAFATLFSFVGTVLGGIWADQSWGRFWGWDPKENGAVIIVLWNAIILHARWGGLVRKRGIALLAVGGNIVTAWSWFGVNMLGVGLHSYGFTDKAFIGLTGFVLLNLLVIFLGSLPEESWRSFKAVADKQKEASHPTV</sequence>
<dbReference type="GO" id="GO:0017004">
    <property type="term" value="P:cytochrome complex assembly"/>
    <property type="evidence" value="ECO:0007669"/>
    <property type="project" value="UniProtKB-KW"/>
</dbReference>
<gene>
    <name evidence="8" type="ORF">COW36_06425</name>
</gene>
<evidence type="ECO:0000256" key="1">
    <source>
        <dbReference type="ARBA" id="ARBA00004141"/>
    </source>
</evidence>
<feature type="transmembrane region" description="Helical" evidence="6">
    <location>
        <begin position="488"/>
        <end position="510"/>
    </location>
</feature>
<protein>
    <recommendedName>
        <fullName evidence="7">Cytochrome c assembly protein domain-containing protein</fullName>
    </recommendedName>
</protein>
<feature type="transmembrane region" description="Helical" evidence="6">
    <location>
        <begin position="463"/>
        <end position="481"/>
    </location>
</feature>
<feature type="transmembrane region" description="Helical" evidence="6">
    <location>
        <begin position="283"/>
        <end position="305"/>
    </location>
</feature>
<comment type="caution">
    <text evidence="8">The sequence shown here is derived from an EMBL/GenBank/DDBJ whole genome shotgun (WGS) entry which is preliminary data.</text>
</comment>
<evidence type="ECO:0000259" key="7">
    <source>
        <dbReference type="Pfam" id="PF01578"/>
    </source>
</evidence>
<dbReference type="PANTHER" id="PTHR30071">
    <property type="entry name" value="HEME EXPORTER PROTEIN C"/>
    <property type="match status" value="1"/>
</dbReference>
<dbReference type="GO" id="GO:0005886">
    <property type="term" value="C:plasma membrane"/>
    <property type="evidence" value="ECO:0007669"/>
    <property type="project" value="TreeGrafter"/>
</dbReference>
<evidence type="ECO:0000256" key="5">
    <source>
        <dbReference type="ARBA" id="ARBA00023136"/>
    </source>
</evidence>
<dbReference type="Pfam" id="PF01578">
    <property type="entry name" value="Cytochrom_C_asm"/>
    <property type="match status" value="1"/>
</dbReference>
<feature type="transmembrane region" description="Helical" evidence="6">
    <location>
        <begin position="522"/>
        <end position="542"/>
    </location>
</feature>
<organism evidence="8 9">
    <name type="scientific">bacterium (Candidatus Blackallbacteria) CG17_big_fil_post_rev_8_21_14_2_50_48_46</name>
    <dbReference type="NCBI Taxonomy" id="2014261"/>
    <lineage>
        <taxon>Bacteria</taxon>
        <taxon>Candidatus Blackallbacteria</taxon>
    </lineage>
</organism>
<dbReference type="Proteomes" id="UP000231019">
    <property type="component" value="Unassembled WGS sequence"/>
</dbReference>
<keyword evidence="5 6" id="KW-0472">Membrane</keyword>
<dbReference type="EMBL" id="PFFQ01000015">
    <property type="protein sequence ID" value="PIW18034.1"/>
    <property type="molecule type" value="Genomic_DNA"/>
</dbReference>
<reference evidence="8 9" key="1">
    <citation type="submission" date="2017-09" db="EMBL/GenBank/DDBJ databases">
        <title>Depth-based differentiation of microbial function through sediment-hosted aquifers and enrichment of novel symbionts in the deep terrestrial subsurface.</title>
        <authorList>
            <person name="Probst A.J."/>
            <person name="Ladd B."/>
            <person name="Jarett J.K."/>
            <person name="Geller-Mcgrath D.E."/>
            <person name="Sieber C.M."/>
            <person name="Emerson J.B."/>
            <person name="Anantharaman K."/>
            <person name="Thomas B.C."/>
            <person name="Malmstrom R."/>
            <person name="Stieglmeier M."/>
            <person name="Klingl A."/>
            <person name="Woyke T."/>
            <person name="Ryan C.M."/>
            <person name="Banfield J.F."/>
        </authorList>
    </citation>
    <scope>NUCLEOTIDE SEQUENCE [LARGE SCALE GENOMIC DNA]</scope>
    <source>
        <strain evidence="8">CG17_big_fil_post_rev_8_21_14_2_50_48_46</strain>
    </source>
</reference>
<feature type="transmembrane region" description="Helical" evidence="6">
    <location>
        <begin position="317"/>
        <end position="336"/>
    </location>
</feature>
<feature type="transmembrane region" description="Helical" evidence="6">
    <location>
        <begin position="421"/>
        <end position="443"/>
    </location>
</feature>
<evidence type="ECO:0000256" key="6">
    <source>
        <dbReference type="SAM" id="Phobius"/>
    </source>
</evidence>
<feature type="transmembrane region" description="Helical" evidence="6">
    <location>
        <begin position="255"/>
        <end position="276"/>
    </location>
</feature>
<dbReference type="PANTHER" id="PTHR30071:SF1">
    <property type="entry name" value="CYTOCHROME B_B6 PROTEIN-RELATED"/>
    <property type="match status" value="1"/>
</dbReference>
<evidence type="ECO:0000313" key="8">
    <source>
        <dbReference type="EMBL" id="PIW18034.1"/>
    </source>
</evidence>
<dbReference type="InterPro" id="IPR045062">
    <property type="entry name" value="Cyt_c_biogenesis_CcsA/CcmC"/>
</dbReference>
<name>A0A2M7G7J0_9BACT</name>
<evidence type="ECO:0000256" key="4">
    <source>
        <dbReference type="ARBA" id="ARBA00022989"/>
    </source>
</evidence>
<feature type="transmembrane region" description="Helical" evidence="6">
    <location>
        <begin position="343"/>
        <end position="360"/>
    </location>
</feature>
<evidence type="ECO:0000256" key="2">
    <source>
        <dbReference type="ARBA" id="ARBA00022692"/>
    </source>
</evidence>
<feature type="domain" description="Cytochrome c assembly protein" evidence="7">
    <location>
        <begin position="312"/>
        <end position="514"/>
    </location>
</feature>
<dbReference type="AlphaFoldDB" id="A0A2M7G7J0"/>
<feature type="transmembrane region" description="Helical" evidence="6">
    <location>
        <begin position="388"/>
        <end position="409"/>
    </location>
</feature>
<evidence type="ECO:0000313" key="9">
    <source>
        <dbReference type="Proteomes" id="UP000231019"/>
    </source>
</evidence>
<proteinExistence type="predicted"/>
<comment type="subcellular location">
    <subcellularLocation>
        <location evidence="1">Membrane</location>
        <topology evidence="1">Multi-pass membrane protein</topology>
    </subcellularLocation>
</comment>
<accession>A0A2M7G7J0</accession>